<feature type="domain" description="YjiS-like" evidence="1">
    <location>
        <begin position="28"/>
        <end position="62"/>
    </location>
</feature>
<name>A0A940MSD4_9RHOB</name>
<evidence type="ECO:0000313" key="2">
    <source>
        <dbReference type="EMBL" id="MBP0483803.1"/>
    </source>
</evidence>
<proteinExistence type="predicted"/>
<dbReference type="InterPro" id="IPR009506">
    <property type="entry name" value="YjiS-like"/>
</dbReference>
<comment type="caution">
    <text evidence="2">The sequence shown here is derived from an EMBL/GenBank/DDBJ whole genome shotgun (WGS) entry which is preliminary data.</text>
</comment>
<dbReference type="Pfam" id="PF06568">
    <property type="entry name" value="YjiS-like"/>
    <property type="match status" value="1"/>
</dbReference>
<keyword evidence="3" id="KW-1185">Reference proteome</keyword>
<evidence type="ECO:0000259" key="1">
    <source>
        <dbReference type="Pfam" id="PF06568"/>
    </source>
</evidence>
<dbReference type="RefSeq" id="WP_209361742.1">
    <property type="nucleotide sequence ID" value="NZ_JAGISH010000008.1"/>
</dbReference>
<gene>
    <name evidence="2" type="ORF">J5474_15065</name>
</gene>
<protein>
    <submittedName>
        <fullName evidence="2">DUF1127 domain-containing protein</fullName>
    </submittedName>
</protein>
<sequence length="67" mass="7063">MSAFDTTRIPSATGSAARIGSVFASAFGALNSWNDARVTRKSLSALSDRELSDIGLCRGDIDTVAKR</sequence>
<organism evidence="2 3">
    <name type="scientific">Sagittula salina</name>
    <dbReference type="NCBI Taxonomy" id="2820268"/>
    <lineage>
        <taxon>Bacteria</taxon>
        <taxon>Pseudomonadati</taxon>
        <taxon>Pseudomonadota</taxon>
        <taxon>Alphaproteobacteria</taxon>
        <taxon>Rhodobacterales</taxon>
        <taxon>Roseobacteraceae</taxon>
        <taxon>Sagittula</taxon>
    </lineage>
</organism>
<evidence type="ECO:0000313" key="3">
    <source>
        <dbReference type="Proteomes" id="UP000675940"/>
    </source>
</evidence>
<dbReference type="Proteomes" id="UP000675940">
    <property type="component" value="Unassembled WGS sequence"/>
</dbReference>
<accession>A0A940MSD4</accession>
<dbReference type="EMBL" id="JAGISH010000008">
    <property type="protein sequence ID" value="MBP0483803.1"/>
    <property type="molecule type" value="Genomic_DNA"/>
</dbReference>
<dbReference type="AlphaFoldDB" id="A0A940MSD4"/>
<reference evidence="2" key="1">
    <citation type="submission" date="2021-03" db="EMBL/GenBank/DDBJ databases">
        <title>Sagittula salina sp. nov. strain M10.9X isolated from the marine waste.</title>
        <authorList>
            <person name="Satari L."/>
            <person name="Molina-Menor E."/>
            <person name="Vidal-Verdu A."/>
            <person name="Pascual J."/>
            <person name="Pereto J."/>
            <person name="Porcar M."/>
        </authorList>
    </citation>
    <scope>NUCLEOTIDE SEQUENCE</scope>
    <source>
        <strain evidence="2">M10.9X</strain>
    </source>
</reference>